<comment type="caution">
    <text evidence="1">The sequence shown here is derived from an EMBL/GenBank/DDBJ whole genome shotgun (WGS) entry which is preliminary data.</text>
</comment>
<dbReference type="EMBL" id="JZKH01000006">
    <property type="protein sequence ID" value="KJS63069.1"/>
    <property type="molecule type" value="Genomic_DNA"/>
</dbReference>
<dbReference type="Proteomes" id="UP000033699">
    <property type="component" value="Unassembled WGS sequence"/>
</dbReference>
<dbReference type="RefSeq" id="WP_045692784.1">
    <property type="nucleotide sequence ID" value="NZ_JZKH01000006.1"/>
</dbReference>
<gene>
    <name evidence="1" type="ORF">VM95_04940</name>
</gene>
<accession>A0A0F2TIU0</accession>
<dbReference type="AlphaFoldDB" id="A0A0F2TIU0"/>
<proteinExistence type="predicted"/>
<organism evidence="1 2">
    <name type="scientific">Streptomyces rubellomurinus (strain ATCC 31215)</name>
    <dbReference type="NCBI Taxonomy" id="359131"/>
    <lineage>
        <taxon>Bacteria</taxon>
        <taxon>Bacillati</taxon>
        <taxon>Actinomycetota</taxon>
        <taxon>Actinomycetes</taxon>
        <taxon>Kitasatosporales</taxon>
        <taxon>Streptomycetaceae</taxon>
        <taxon>Streptomyces</taxon>
    </lineage>
</organism>
<evidence type="ECO:0000313" key="1">
    <source>
        <dbReference type="EMBL" id="KJS63069.1"/>
    </source>
</evidence>
<evidence type="ECO:0000313" key="2">
    <source>
        <dbReference type="Proteomes" id="UP000033699"/>
    </source>
</evidence>
<sequence length="172" mass="19247">MIRSTSRPRDFHVPTHRETADEWGGRIAVPRTLPPDWFLLLGRMSSDGYLCHLDLSYHLDRELTAIVQTSRPVPEHFRVKSHTTPRTQLATYLTTSDRLPYRAAIAPLATTTSRGEVHLDGVPVPVEIHHAHGCRSALLPHVPGQPGYLIVTAPDEHWTTVTDLVLQAPDAF</sequence>
<protein>
    <submittedName>
        <fullName evidence="1">Uncharacterized protein</fullName>
    </submittedName>
</protein>
<dbReference type="OrthoDB" id="4205062at2"/>
<name>A0A0F2TIU0_STRR3</name>
<dbReference type="PATRIC" id="fig|359131.3.peg.5559"/>
<reference evidence="1 2" key="1">
    <citation type="submission" date="2015-02" db="EMBL/GenBank/DDBJ databases">
        <authorList>
            <person name="Ju K.-S."/>
            <person name="Doroghazi J.R."/>
            <person name="Metcalf W."/>
        </authorList>
    </citation>
    <scope>NUCLEOTIDE SEQUENCE [LARGE SCALE GENOMIC DNA]</scope>
    <source>
        <strain evidence="1 2">ATCC 31215</strain>
    </source>
</reference>
<keyword evidence="2" id="KW-1185">Reference proteome</keyword>